<proteinExistence type="predicted"/>
<dbReference type="KEGG" id="raj:RA11412_1346"/>
<keyword evidence="2" id="KW-1185">Reference proteome</keyword>
<organism evidence="1 2">
    <name type="scientific">Rothia aeria</name>
    <dbReference type="NCBI Taxonomy" id="172042"/>
    <lineage>
        <taxon>Bacteria</taxon>
        <taxon>Bacillati</taxon>
        <taxon>Actinomycetota</taxon>
        <taxon>Actinomycetes</taxon>
        <taxon>Micrococcales</taxon>
        <taxon>Micrococcaceae</taxon>
        <taxon>Rothia</taxon>
    </lineage>
</organism>
<protein>
    <submittedName>
        <fullName evidence="1">Uncharacterized protein</fullName>
    </submittedName>
</protein>
<evidence type="ECO:0000313" key="2">
    <source>
        <dbReference type="Proteomes" id="UP000250241"/>
    </source>
</evidence>
<dbReference type="EMBL" id="AP017895">
    <property type="protein sequence ID" value="BAV87645.1"/>
    <property type="molecule type" value="Genomic_DNA"/>
</dbReference>
<accession>A0A2Z5QYU4</accession>
<sequence length="186" mass="19268">MQKLYKLLAMVDDALIAPGATNTERLLGYGAGVCGAIFAGTTGALQGISGFGIVLLIVGGFDLFGGAVVNATPACSRRFHTGKRSRGSALGFIARHIHTLVLAAVLPTVMPWATAIVAYAGVLLAAALIVSVRSQYRPPVAFGLAVVLIAICLAIQPLSPAAVWVIPVLVIKLLLSHLLPHPTNEL</sequence>
<evidence type="ECO:0000313" key="1">
    <source>
        <dbReference type="EMBL" id="BAV87645.1"/>
    </source>
</evidence>
<gene>
    <name evidence="1" type="ORF">RA11412_1346</name>
</gene>
<reference evidence="1 2" key="1">
    <citation type="submission" date="2016-10" db="EMBL/GenBank/DDBJ databases">
        <title>Genome sequence of Rothia aeria strain JCM11412.</title>
        <authorList>
            <person name="Nambu T."/>
        </authorList>
    </citation>
    <scope>NUCLEOTIDE SEQUENCE [LARGE SCALE GENOMIC DNA]</scope>
    <source>
        <strain evidence="1 2">JCM 11412</strain>
    </source>
</reference>
<dbReference type="Proteomes" id="UP000250241">
    <property type="component" value="Chromosome"/>
</dbReference>
<dbReference type="GeneID" id="93861161"/>
<dbReference type="RefSeq" id="WP_128087617.1">
    <property type="nucleotide sequence ID" value="NZ_CBDEQU010000017.1"/>
</dbReference>
<dbReference type="AlphaFoldDB" id="A0A2Z5QYU4"/>
<name>A0A2Z5QYU4_9MICC</name>